<reference evidence="2" key="1">
    <citation type="journal article" date="2019" name="Int. J. Syst. Evol. Microbiol.">
        <title>The Global Catalogue of Microorganisms (GCM) 10K type strain sequencing project: providing services to taxonomists for standard genome sequencing and annotation.</title>
        <authorList>
            <consortium name="The Broad Institute Genomics Platform"/>
            <consortium name="The Broad Institute Genome Sequencing Center for Infectious Disease"/>
            <person name="Wu L."/>
            <person name="Ma J."/>
        </authorList>
    </citation>
    <scope>NUCLEOTIDE SEQUENCE [LARGE SCALE GENOMIC DNA]</scope>
    <source>
        <strain evidence="2">JCM 17138</strain>
    </source>
</reference>
<dbReference type="Proteomes" id="UP001501009">
    <property type="component" value="Unassembled WGS sequence"/>
</dbReference>
<evidence type="ECO:0000313" key="2">
    <source>
        <dbReference type="Proteomes" id="UP001501009"/>
    </source>
</evidence>
<protein>
    <submittedName>
        <fullName evidence="1">Uncharacterized protein</fullName>
    </submittedName>
</protein>
<accession>A0ABP7IR10</accession>
<sequence length="81" mass="8854">MVTAIRNRADGPDARSRNIGFVATFPTAQMIVSFIANPSRARPRRPGGHAYGPVPYGCVCRGDHVPRDRRTARLPPSGRAR</sequence>
<organism evidence="1 2">
    <name type="scientific">Streptomyces coacervatus</name>
    <dbReference type="NCBI Taxonomy" id="647381"/>
    <lineage>
        <taxon>Bacteria</taxon>
        <taxon>Bacillati</taxon>
        <taxon>Actinomycetota</taxon>
        <taxon>Actinomycetes</taxon>
        <taxon>Kitasatosporales</taxon>
        <taxon>Streptomycetaceae</taxon>
        <taxon>Streptomyces</taxon>
    </lineage>
</organism>
<gene>
    <name evidence="1" type="ORF">GCM10022403_067370</name>
</gene>
<keyword evidence="2" id="KW-1185">Reference proteome</keyword>
<dbReference type="EMBL" id="BAABDE010000025">
    <property type="protein sequence ID" value="GAA3824457.1"/>
    <property type="molecule type" value="Genomic_DNA"/>
</dbReference>
<comment type="caution">
    <text evidence="1">The sequence shown here is derived from an EMBL/GenBank/DDBJ whole genome shotgun (WGS) entry which is preliminary data.</text>
</comment>
<proteinExistence type="predicted"/>
<evidence type="ECO:0000313" key="1">
    <source>
        <dbReference type="EMBL" id="GAA3824457.1"/>
    </source>
</evidence>
<name>A0ABP7IR10_9ACTN</name>